<feature type="region of interest" description="Disordered" evidence="1">
    <location>
        <begin position="1"/>
        <end position="36"/>
    </location>
</feature>
<keyword evidence="3" id="KW-1185">Reference proteome</keyword>
<evidence type="ECO:0000313" key="2">
    <source>
        <dbReference type="EMBL" id="KAK4013766.1"/>
    </source>
</evidence>
<comment type="caution">
    <text evidence="2">The sequence shown here is derived from an EMBL/GenBank/DDBJ whole genome shotgun (WGS) entry which is preliminary data.</text>
</comment>
<dbReference type="EMBL" id="JAOYFB010000004">
    <property type="protein sequence ID" value="KAK4013766.1"/>
    <property type="molecule type" value="Genomic_DNA"/>
</dbReference>
<gene>
    <name evidence="2" type="ORF">OUZ56_026317</name>
</gene>
<sequence length="124" mass="14513">MKKNSKRNVDPEKWQNELDFPNSPEPIKEPDSQETLESNITPEFAADVEMLDPLEYVDEPIVEAVNNLICDPTRAKLRKGATSEIHLKSLVYEYVVIRFRFQAKWKKNEEVSKITSQRHQSRKL</sequence>
<evidence type="ECO:0000256" key="1">
    <source>
        <dbReference type="SAM" id="MobiDB-lite"/>
    </source>
</evidence>
<accession>A0ABQ9ZM60</accession>
<proteinExistence type="predicted"/>
<organism evidence="2 3">
    <name type="scientific">Daphnia magna</name>
    <dbReference type="NCBI Taxonomy" id="35525"/>
    <lineage>
        <taxon>Eukaryota</taxon>
        <taxon>Metazoa</taxon>
        <taxon>Ecdysozoa</taxon>
        <taxon>Arthropoda</taxon>
        <taxon>Crustacea</taxon>
        <taxon>Branchiopoda</taxon>
        <taxon>Diplostraca</taxon>
        <taxon>Cladocera</taxon>
        <taxon>Anomopoda</taxon>
        <taxon>Daphniidae</taxon>
        <taxon>Daphnia</taxon>
    </lineage>
</organism>
<protein>
    <submittedName>
        <fullName evidence="2">Uncharacterized protein</fullName>
    </submittedName>
</protein>
<reference evidence="2 3" key="1">
    <citation type="journal article" date="2023" name="Nucleic Acids Res.">
        <title>The hologenome of Daphnia magna reveals possible DNA methylation and microbiome-mediated evolution of the host genome.</title>
        <authorList>
            <person name="Chaturvedi A."/>
            <person name="Li X."/>
            <person name="Dhandapani V."/>
            <person name="Marshall H."/>
            <person name="Kissane S."/>
            <person name="Cuenca-Cambronero M."/>
            <person name="Asole G."/>
            <person name="Calvet F."/>
            <person name="Ruiz-Romero M."/>
            <person name="Marangio P."/>
            <person name="Guigo R."/>
            <person name="Rago D."/>
            <person name="Mirbahai L."/>
            <person name="Eastwood N."/>
            <person name="Colbourne J.K."/>
            <person name="Zhou J."/>
            <person name="Mallon E."/>
            <person name="Orsini L."/>
        </authorList>
    </citation>
    <scope>NUCLEOTIDE SEQUENCE [LARGE SCALE GENOMIC DNA]</scope>
    <source>
        <strain evidence="2">LRV0_1</strain>
    </source>
</reference>
<dbReference type="Proteomes" id="UP001234178">
    <property type="component" value="Unassembled WGS sequence"/>
</dbReference>
<feature type="compositionally biased region" description="Basic and acidic residues" evidence="1">
    <location>
        <begin position="7"/>
        <end position="16"/>
    </location>
</feature>
<evidence type="ECO:0000313" key="3">
    <source>
        <dbReference type="Proteomes" id="UP001234178"/>
    </source>
</evidence>
<name>A0ABQ9ZM60_9CRUS</name>